<feature type="compositionally biased region" description="Basic and acidic residues" evidence="1">
    <location>
        <begin position="619"/>
        <end position="628"/>
    </location>
</feature>
<gene>
    <name evidence="2" type="ORF">ASZ90_000428</name>
</gene>
<name>A0A0W8G9D0_9ZZZZ</name>
<sequence>MGDRRQEGGLHAVQFAQPLVGRRQFPGLGRQVPGTLHNPGLQLPGIVAHEPFPLPVKVDAGHQLLGAQAHLGQQAAIGPGQLVAFLRSKYPACGKGLSGRRRPHGPGQLGLHGLVQIGQLQHGHALSPGQSQGLRPAVHHGQCLGHGKIHAHKTGQEIALAPEVDVSFQMADQGRAPVLAWGAKQVGCAPVLAVLTEKEAPGHEEPDIDGQGPEHGMGHPVHARQPEKGLGTQGRHPEKAVIQDVSGQPAGAGQGGHDHGVKPGQKTAAKPQKRPGPPGVAPEKPHKQGRRELEHGGKGDDAQVRQHEGLAHPAFVPAGQGDDACGGGAPGPQEPAAQEAQEGDHVRQGKQQMVDGHGGQGHRADHDHPGRGGEAAQKHQEGQPRPVVEHGQAQHVGVGRLHRQPGQQSLDGDGQDKERDAKQIQGKGPGRRAHMVHVGIFHHGGMELTGQEHGGRGRQDQKARPAHVSPGPFGERRGQDPGGTGPGKEIGKAAVYAEDHKKTHSRQGRQLHRRLGGHHGHQAGVPFRGVQAAQSEQDGKKDHAHHHARPHNAALRDGPSRPGHDGEGGDHGSQLQGQVRGHAAKRQQGDQGGHGRGFAVPGAEEVGDAGAVQLIFQADHARQKHGPEKGGQGRPQVGGVKHDAG</sequence>
<feature type="region of interest" description="Disordered" evidence="1">
    <location>
        <begin position="314"/>
        <end position="432"/>
    </location>
</feature>
<feature type="region of interest" description="Disordered" evidence="1">
    <location>
        <begin position="445"/>
        <end position="511"/>
    </location>
</feature>
<organism evidence="2">
    <name type="scientific">hydrocarbon metagenome</name>
    <dbReference type="NCBI Taxonomy" id="938273"/>
    <lineage>
        <taxon>unclassified sequences</taxon>
        <taxon>metagenomes</taxon>
        <taxon>ecological metagenomes</taxon>
    </lineage>
</organism>
<feature type="region of interest" description="Disordered" evidence="1">
    <location>
        <begin position="530"/>
        <end position="645"/>
    </location>
</feature>
<dbReference type="EMBL" id="LNQE01000051">
    <property type="protein sequence ID" value="KUG29686.1"/>
    <property type="molecule type" value="Genomic_DNA"/>
</dbReference>
<protein>
    <submittedName>
        <fullName evidence="2">Uncharacterized protein</fullName>
    </submittedName>
</protein>
<comment type="caution">
    <text evidence="2">The sequence shown here is derived from an EMBL/GenBank/DDBJ whole genome shotgun (WGS) entry which is preliminary data.</text>
</comment>
<feature type="compositionally biased region" description="Basic and acidic residues" evidence="1">
    <location>
        <begin position="283"/>
        <end position="302"/>
    </location>
</feature>
<dbReference type="AlphaFoldDB" id="A0A0W8G9D0"/>
<evidence type="ECO:0000256" key="1">
    <source>
        <dbReference type="SAM" id="MobiDB-lite"/>
    </source>
</evidence>
<evidence type="ECO:0000313" key="2">
    <source>
        <dbReference type="EMBL" id="KUG29686.1"/>
    </source>
</evidence>
<feature type="compositionally biased region" description="Basic and acidic residues" evidence="1">
    <location>
        <begin position="558"/>
        <end position="570"/>
    </location>
</feature>
<feature type="region of interest" description="Disordered" evidence="1">
    <location>
        <begin position="199"/>
        <end position="302"/>
    </location>
</feature>
<reference evidence="2" key="1">
    <citation type="journal article" date="2015" name="Proc. Natl. Acad. Sci. U.S.A.">
        <title>Networks of energetic and metabolic interactions define dynamics in microbial communities.</title>
        <authorList>
            <person name="Embree M."/>
            <person name="Liu J.K."/>
            <person name="Al-Bassam M.M."/>
            <person name="Zengler K."/>
        </authorList>
    </citation>
    <scope>NUCLEOTIDE SEQUENCE</scope>
</reference>
<feature type="compositionally biased region" description="Basic residues" evidence="1">
    <location>
        <begin position="502"/>
        <end position="511"/>
    </location>
</feature>
<accession>A0A0W8G9D0</accession>
<feature type="compositionally biased region" description="Basic and acidic residues" evidence="1">
    <location>
        <begin position="362"/>
        <end position="382"/>
    </location>
</feature>
<feature type="compositionally biased region" description="Basic and acidic residues" evidence="1">
    <location>
        <begin position="453"/>
        <end position="463"/>
    </location>
</feature>
<proteinExistence type="predicted"/>